<dbReference type="InterPro" id="IPR006076">
    <property type="entry name" value="FAD-dep_OxRdtase"/>
</dbReference>
<dbReference type="EMBL" id="BJXB01000012">
    <property type="protein sequence ID" value="GEM47152.1"/>
    <property type="molecule type" value="Genomic_DNA"/>
</dbReference>
<reference evidence="2 3" key="1">
    <citation type="submission" date="2019-07" db="EMBL/GenBank/DDBJ databases">
        <title>Whole genome shotgun sequence of Deinococcus cellulosilyticus NBRC 106333.</title>
        <authorList>
            <person name="Hosoyama A."/>
            <person name="Uohara A."/>
            <person name="Ohji S."/>
            <person name="Ichikawa N."/>
        </authorList>
    </citation>
    <scope>NUCLEOTIDE SEQUENCE [LARGE SCALE GENOMIC DNA]</scope>
    <source>
        <strain evidence="2 3">NBRC 106333</strain>
    </source>
</reference>
<sequence length="400" mass="45450">MDLRSGKAFWPIQNGLIRPYPPLQEHQTTDVVVLGGGITGALVAWHLTRAGIDCVVLDRRDVAFGSTSASTAILQYEIDTPLTQLSRLLGEEHAARAYLLCLKAIRDIETLCHELGEDVGFQPKHSLYFASKPADVRGLQREHALRRKHGIQVDFWDEEEISRHFPFRKSAALYSQTAAEVDPYRLCHALLKAATKKGLRVFDRTEAQSWDTDDSGVTVRTDRGFDIRASKMVFATGYEAQSLLRQKVVRLRNSYALVSEPVTEFTGWHEKALIWETARPYLYARTTQDGRIMMGGEDETFRTLPIRERRIPGKQARLEEKFRDLFPEIPLETAFAWAGTFGETRDGLAYIGEHPDFPKAYFALGYGGNGITYSLLAAQMIRDMILKGHHPDWDVFRFDR</sequence>
<comment type="caution">
    <text evidence="2">The sequence shown here is derived from an EMBL/GenBank/DDBJ whole genome shotgun (WGS) entry which is preliminary data.</text>
</comment>
<dbReference type="GO" id="GO:0005737">
    <property type="term" value="C:cytoplasm"/>
    <property type="evidence" value="ECO:0007669"/>
    <property type="project" value="TreeGrafter"/>
</dbReference>
<dbReference type="Gene3D" id="3.50.50.60">
    <property type="entry name" value="FAD/NAD(P)-binding domain"/>
    <property type="match status" value="1"/>
</dbReference>
<dbReference type="SUPFAM" id="SSF51905">
    <property type="entry name" value="FAD/NAD(P)-binding domain"/>
    <property type="match status" value="1"/>
</dbReference>
<evidence type="ECO:0000259" key="1">
    <source>
        <dbReference type="Pfam" id="PF01266"/>
    </source>
</evidence>
<feature type="domain" description="FAD dependent oxidoreductase" evidence="1">
    <location>
        <begin position="30"/>
        <end position="383"/>
    </location>
</feature>
<organism evidence="2 3">
    <name type="scientific">Deinococcus cellulosilyticus (strain DSM 18568 / NBRC 106333 / KACC 11606 / 5516J-15)</name>
    <dbReference type="NCBI Taxonomy" id="1223518"/>
    <lineage>
        <taxon>Bacteria</taxon>
        <taxon>Thermotogati</taxon>
        <taxon>Deinococcota</taxon>
        <taxon>Deinococci</taxon>
        <taxon>Deinococcales</taxon>
        <taxon>Deinococcaceae</taxon>
        <taxon>Deinococcus</taxon>
    </lineage>
</organism>
<dbReference type="PANTHER" id="PTHR13847">
    <property type="entry name" value="SARCOSINE DEHYDROGENASE-RELATED"/>
    <property type="match status" value="1"/>
</dbReference>
<proteinExistence type="predicted"/>
<gene>
    <name evidence="2" type="ORF">DC3_27870</name>
</gene>
<dbReference type="PANTHER" id="PTHR13847:SF201">
    <property type="entry name" value="PUTATIBE OXIDOREDUCTASE"/>
    <property type="match status" value="1"/>
</dbReference>
<dbReference type="Proteomes" id="UP000321306">
    <property type="component" value="Unassembled WGS sequence"/>
</dbReference>
<dbReference type="RefSeq" id="WP_146885187.1">
    <property type="nucleotide sequence ID" value="NZ_BJXB01000012.1"/>
</dbReference>
<dbReference type="AlphaFoldDB" id="A0A511N2T1"/>
<keyword evidence="3" id="KW-1185">Reference proteome</keyword>
<dbReference type="Pfam" id="PF01266">
    <property type="entry name" value="DAO"/>
    <property type="match status" value="1"/>
</dbReference>
<protein>
    <submittedName>
        <fullName evidence="2">Oxidoreductase</fullName>
    </submittedName>
</protein>
<dbReference type="OrthoDB" id="571248at2"/>
<name>A0A511N2T1_DEIC1</name>
<accession>A0A511N2T1</accession>
<evidence type="ECO:0000313" key="2">
    <source>
        <dbReference type="EMBL" id="GEM47152.1"/>
    </source>
</evidence>
<dbReference type="InterPro" id="IPR036188">
    <property type="entry name" value="FAD/NAD-bd_sf"/>
</dbReference>
<dbReference type="Gene3D" id="3.30.9.10">
    <property type="entry name" value="D-Amino Acid Oxidase, subunit A, domain 2"/>
    <property type="match status" value="1"/>
</dbReference>
<evidence type="ECO:0000313" key="3">
    <source>
        <dbReference type="Proteomes" id="UP000321306"/>
    </source>
</evidence>